<keyword evidence="1" id="KW-0479">Metal-binding</keyword>
<evidence type="ECO:0000256" key="1">
    <source>
        <dbReference type="ARBA" id="ARBA00022723"/>
    </source>
</evidence>
<protein>
    <submittedName>
        <fullName evidence="8">C2H2-type domain-containing protein</fullName>
    </submittedName>
</protein>
<dbReference type="InterPro" id="IPR013087">
    <property type="entry name" value="Znf_C2H2_type"/>
</dbReference>
<reference evidence="8" key="2">
    <citation type="submission" date="2023-11" db="UniProtKB">
        <authorList>
            <consortium name="WormBaseParasite"/>
        </authorList>
    </citation>
    <scope>IDENTIFICATION</scope>
</reference>
<dbReference type="PROSITE" id="PS50157">
    <property type="entry name" value="ZINC_FINGER_C2H2_2"/>
    <property type="match status" value="3"/>
</dbReference>
<sequence length="362" mass="41816">MESNFTNSVFSYPNGLAACPNQIKACSCDCVKMRQLSTPVGERISMSELNNMGFSLQTKQILHNCEPSICTPYAHTTNNFIHYSCRPDYFPNQSPGCMYCQQSYLSHYYHTPPCTCLRGHTNSNEHLHNCQHAFTHHQASDCHPQYSHHPNNEDSLLNKIKQTDDDSNRNHNSNFISRQSEQIKKMYKCSYPGCEKSYAKLCHLKAHYRIHTGERPLVCVFPYPRNMIAELSVTTSLTVPICGERFARSDELTRHLRKHLNIRPFKCYICSKAFSRSDHCKVHLRTHFRKQYRKNVSYPNRPTHHLPKNYVDESHGNLVHLPNFTSPEEADIKVFNNLPVLSSSSSFRPNVITTEFSHSYPV</sequence>
<dbReference type="PANTHER" id="PTHR23235:SF120">
    <property type="entry name" value="KRUPPEL-LIKE FACTOR 15"/>
    <property type="match status" value="1"/>
</dbReference>
<reference evidence="7" key="1">
    <citation type="submission" date="2022-06" db="EMBL/GenBank/DDBJ databases">
        <authorList>
            <person name="Berger JAMES D."/>
            <person name="Berger JAMES D."/>
        </authorList>
    </citation>
    <scope>NUCLEOTIDE SEQUENCE [LARGE SCALE GENOMIC DNA]</scope>
</reference>
<dbReference type="AlphaFoldDB" id="A0A183W8N6"/>
<evidence type="ECO:0000256" key="2">
    <source>
        <dbReference type="ARBA" id="ARBA00022737"/>
    </source>
</evidence>
<dbReference type="Pfam" id="PF00096">
    <property type="entry name" value="zf-C2H2"/>
    <property type="match status" value="2"/>
</dbReference>
<keyword evidence="5" id="KW-0805">Transcription regulation</keyword>
<organism evidence="7 8">
    <name type="scientific">Trichobilharzia regenti</name>
    <name type="common">Nasal bird schistosome</name>
    <dbReference type="NCBI Taxonomy" id="157069"/>
    <lineage>
        <taxon>Eukaryota</taxon>
        <taxon>Metazoa</taxon>
        <taxon>Spiralia</taxon>
        <taxon>Lophotrochozoa</taxon>
        <taxon>Platyhelminthes</taxon>
        <taxon>Trematoda</taxon>
        <taxon>Digenea</taxon>
        <taxon>Strigeidida</taxon>
        <taxon>Schistosomatoidea</taxon>
        <taxon>Schistosomatidae</taxon>
        <taxon>Trichobilharzia</taxon>
    </lineage>
</organism>
<dbReference type="InterPro" id="IPR036236">
    <property type="entry name" value="Znf_C2H2_sf"/>
</dbReference>
<dbReference type="GO" id="GO:0000978">
    <property type="term" value="F:RNA polymerase II cis-regulatory region sequence-specific DNA binding"/>
    <property type="evidence" value="ECO:0007669"/>
    <property type="project" value="TreeGrafter"/>
</dbReference>
<evidence type="ECO:0000256" key="3">
    <source>
        <dbReference type="ARBA" id="ARBA00022771"/>
    </source>
</evidence>
<evidence type="ECO:0000256" key="5">
    <source>
        <dbReference type="ARBA" id="ARBA00023015"/>
    </source>
</evidence>
<dbReference type="WBParaSite" id="TREG1_46640.1">
    <property type="protein sequence ID" value="TREG1_46640.1"/>
    <property type="gene ID" value="TREG1_46640"/>
</dbReference>
<dbReference type="GO" id="GO:0000981">
    <property type="term" value="F:DNA-binding transcription factor activity, RNA polymerase II-specific"/>
    <property type="evidence" value="ECO:0007669"/>
    <property type="project" value="TreeGrafter"/>
</dbReference>
<dbReference type="PANTHER" id="PTHR23235">
    <property type="entry name" value="KRUEPPEL-LIKE TRANSCRIPTION FACTOR"/>
    <property type="match status" value="1"/>
</dbReference>
<dbReference type="FunFam" id="3.30.160.60:FF:000032">
    <property type="entry name" value="Krueppel-like factor 4"/>
    <property type="match status" value="1"/>
</dbReference>
<dbReference type="Proteomes" id="UP000050795">
    <property type="component" value="Unassembled WGS sequence"/>
</dbReference>
<dbReference type="PROSITE" id="PS00028">
    <property type="entry name" value="ZINC_FINGER_C2H2_1"/>
    <property type="match status" value="2"/>
</dbReference>
<proteinExistence type="predicted"/>
<dbReference type="GO" id="GO:0008270">
    <property type="term" value="F:zinc ion binding"/>
    <property type="evidence" value="ECO:0007669"/>
    <property type="project" value="UniProtKB-KW"/>
</dbReference>
<keyword evidence="6" id="KW-0804">Transcription</keyword>
<evidence type="ECO:0000313" key="8">
    <source>
        <dbReference type="WBParaSite" id="TREG1_46640.1"/>
    </source>
</evidence>
<keyword evidence="2" id="KW-0677">Repeat</keyword>
<evidence type="ECO:0000313" key="7">
    <source>
        <dbReference type="Proteomes" id="UP000050795"/>
    </source>
</evidence>
<keyword evidence="4" id="KW-0862">Zinc</keyword>
<evidence type="ECO:0000256" key="6">
    <source>
        <dbReference type="ARBA" id="ARBA00023163"/>
    </source>
</evidence>
<keyword evidence="7" id="KW-1185">Reference proteome</keyword>
<dbReference type="SUPFAM" id="SSF57667">
    <property type="entry name" value="beta-beta-alpha zinc fingers"/>
    <property type="match status" value="2"/>
</dbReference>
<accession>A0A183W8N6</accession>
<keyword evidence="3" id="KW-0863">Zinc-finger</keyword>
<dbReference type="SMART" id="SM00355">
    <property type="entry name" value="ZnF_C2H2"/>
    <property type="match status" value="3"/>
</dbReference>
<dbReference type="OrthoDB" id="4748970at2759"/>
<evidence type="ECO:0000256" key="4">
    <source>
        <dbReference type="ARBA" id="ARBA00022833"/>
    </source>
</evidence>
<name>A0A183W8N6_TRIRE</name>
<dbReference type="Gene3D" id="3.30.160.60">
    <property type="entry name" value="Classic Zinc Finger"/>
    <property type="match status" value="3"/>
</dbReference>